<keyword evidence="1" id="KW-0472">Membrane</keyword>
<dbReference type="AlphaFoldDB" id="A0A438FF42"/>
<sequence length="147" mass="15795">MTALLLLDCMSFVYVGLTSIPLPPTLLVSVIPFISALTIASVRPSVCLFSDRAREPPGMRGSACVEVMTTLHGSAPSLRRRAEGCVSPEGTIASARDPLKSIHIHLEPPSPRRSLFVVPVLVQCPGLSGRLIRGIDQFELDDGYLAE</sequence>
<reference evidence="2 3" key="1">
    <citation type="journal article" date="2018" name="PLoS Genet.">
        <title>Population sequencing reveals clonal diversity and ancestral inbreeding in the grapevine cultivar Chardonnay.</title>
        <authorList>
            <person name="Roach M.J."/>
            <person name="Johnson D.L."/>
            <person name="Bohlmann J."/>
            <person name="van Vuuren H.J."/>
            <person name="Jones S.J."/>
            <person name="Pretorius I.S."/>
            <person name="Schmidt S.A."/>
            <person name="Borneman A.R."/>
        </authorList>
    </citation>
    <scope>NUCLEOTIDE SEQUENCE [LARGE SCALE GENOMIC DNA]</scope>
    <source>
        <strain evidence="3">cv. Chardonnay</strain>
        <tissue evidence="2">Leaf</tissue>
    </source>
</reference>
<feature type="transmembrane region" description="Helical" evidence="1">
    <location>
        <begin position="20"/>
        <end position="42"/>
    </location>
</feature>
<accession>A0A438FF42</accession>
<evidence type="ECO:0000313" key="2">
    <source>
        <dbReference type="EMBL" id="RVW58595.1"/>
    </source>
</evidence>
<evidence type="ECO:0000256" key="1">
    <source>
        <dbReference type="SAM" id="Phobius"/>
    </source>
</evidence>
<proteinExistence type="predicted"/>
<evidence type="ECO:0000313" key="3">
    <source>
        <dbReference type="Proteomes" id="UP000288805"/>
    </source>
</evidence>
<name>A0A438FF42_VITVI</name>
<gene>
    <name evidence="2" type="ORF">CK203_114024</name>
</gene>
<organism evidence="2 3">
    <name type="scientific">Vitis vinifera</name>
    <name type="common">Grape</name>
    <dbReference type="NCBI Taxonomy" id="29760"/>
    <lineage>
        <taxon>Eukaryota</taxon>
        <taxon>Viridiplantae</taxon>
        <taxon>Streptophyta</taxon>
        <taxon>Embryophyta</taxon>
        <taxon>Tracheophyta</taxon>
        <taxon>Spermatophyta</taxon>
        <taxon>Magnoliopsida</taxon>
        <taxon>eudicotyledons</taxon>
        <taxon>Gunneridae</taxon>
        <taxon>Pentapetalae</taxon>
        <taxon>rosids</taxon>
        <taxon>Vitales</taxon>
        <taxon>Vitaceae</taxon>
        <taxon>Viteae</taxon>
        <taxon>Vitis</taxon>
    </lineage>
</organism>
<keyword evidence="1" id="KW-1133">Transmembrane helix</keyword>
<keyword evidence="1" id="KW-0812">Transmembrane</keyword>
<protein>
    <submittedName>
        <fullName evidence="2">Uncharacterized protein</fullName>
    </submittedName>
</protein>
<comment type="caution">
    <text evidence="2">The sequence shown here is derived from an EMBL/GenBank/DDBJ whole genome shotgun (WGS) entry which is preliminary data.</text>
</comment>
<dbReference type="Proteomes" id="UP000288805">
    <property type="component" value="Unassembled WGS sequence"/>
</dbReference>
<dbReference type="EMBL" id="QGNW01000939">
    <property type="protein sequence ID" value="RVW58595.1"/>
    <property type="molecule type" value="Genomic_DNA"/>
</dbReference>